<dbReference type="AlphaFoldDB" id="A0A0T5YUJ1"/>
<keyword evidence="7" id="KW-1185">Reference proteome</keyword>
<evidence type="ECO:0000256" key="1">
    <source>
        <dbReference type="ARBA" id="ARBA00010634"/>
    </source>
</evidence>
<dbReference type="PATRIC" id="fig|54398.3.peg.871"/>
<keyword evidence="4" id="KW-0449">Lipoprotein</keyword>
<keyword evidence="2 3" id="KW-0732">Signal</keyword>
<comment type="caution">
    <text evidence="4">The sequence shown here is derived from an EMBL/GenBank/DDBJ whole genome shotgun (WGS) entry which is preliminary data.</text>
</comment>
<comment type="similarity">
    <text evidence="1">Belongs to the MlaA family.</text>
</comment>
<dbReference type="EMBL" id="LDXT01000092">
    <property type="protein sequence ID" value="KRT54249.1"/>
    <property type="molecule type" value="Genomic_DNA"/>
</dbReference>
<dbReference type="EMBL" id="LMXI01000432">
    <property type="protein sequence ID" value="KRT57944.1"/>
    <property type="molecule type" value="Genomic_DNA"/>
</dbReference>
<dbReference type="Proteomes" id="UP000051276">
    <property type="component" value="Unassembled WGS sequence"/>
</dbReference>
<evidence type="ECO:0000256" key="2">
    <source>
        <dbReference type="ARBA" id="ARBA00022729"/>
    </source>
</evidence>
<evidence type="ECO:0000313" key="5">
    <source>
        <dbReference type="EMBL" id="KRT57944.1"/>
    </source>
</evidence>
<protein>
    <submittedName>
        <fullName evidence="4">ABC-type transporter Mla maintaining outer membrane lipid asymmetry, lipoprotein component MlaA</fullName>
    </submittedName>
    <submittedName>
        <fullName evidence="5">Phospholipid-binding lipoprotein MlaA</fullName>
    </submittedName>
</protein>
<dbReference type="OrthoDB" id="9785326at2"/>
<dbReference type="GO" id="GO:0016020">
    <property type="term" value="C:membrane"/>
    <property type="evidence" value="ECO:0007669"/>
    <property type="project" value="InterPro"/>
</dbReference>
<name>A0A0T5YUJ1_9GAMM</name>
<gene>
    <name evidence="4" type="ORF">Ga0074115_10410</name>
    <name evidence="5" type="ORF">Ga0076813_12625</name>
</gene>
<feature type="chain" id="PRO_5010437692" evidence="3">
    <location>
        <begin position="28"/>
        <end position="254"/>
    </location>
</feature>
<dbReference type="PRINTS" id="PR01805">
    <property type="entry name" value="VACJLIPOPROT"/>
</dbReference>
<evidence type="ECO:0000313" key="6">
    <source>
        <dbReference type="Proteomes" id="UP000051276"/>
    </source>
</evidence>
<accession>A0A0T5YUJ1</accession>
<dbReference type="Proteomes" id="UP000051634">
    <property type="component" value="Unassembled WGS sequence"/>
</dbReference>
<dbReference type="PANTHER" id="PTHR30035">
    <property type="entry name" value="LIPOPROTEIN VACJ-RELATED"/>
    <property type="match status" value="1"/>
</dbReference>
<dbReference type="PANTHER" id="PTHR30035:SF3">
    <property type="entry name" value="INTERMEMBRANE PHOSPHOLIPID TRANSPORT SYSTEM LIPOPROTEIN MLAA"/>
    <property type="match status" value="1"/>
</dbReference>
<dbReference type="InterPro" id="IPR007428">
    <property type="entry name" value="MlaA"/>
</dbReference>
<dbReference type="GO" id="GO:0120010">
    <property type="term" value="P:intermembrane phospholipid transfer"/>
    <property type="evidence" value="ECO:0007669"/>
    <property type="project" value="TreeGrafter"/>
</dbReference>
<feature type="signal peptide" evidence="3">
    <location>
        <begin position="1"/>
        <end position="27"/>
    </location>
</feature>
<evidence type="ECO:0000256" key="3">
    <source>
        <dbReference type="SAM" id="SignalP"/>
    </source>
</evidence>
<dbReference type="PROSITE" id="PS51257">
    <property type="entry name" value="PROKAR_LIPOPROTEIN"/>
    <property type="match status" value="1"/>
</dbReference>
<dbReference type="STRING" id="54398.Ga0074115_10410"/>
<proteinExistence type="inferred from homology"/>
<organism evidence="4 7">
    <name type="scientific">endosymbiont of Ridgeia piscesae</name>
    <dbReference type="NCBI Taxonomy" id="54398"/>
    <lineage>
        <taxon>Bacteria</taxon>
        <taxon>Pseudomonadati</taxon>
        <taxon>Pseudomonadota</taxon>
        <taxon>Gammaproteobacteria</taxon>
        <taxon>sulfur-oxidizing symbionts</taxon>
    </lineage>
</organism>
<sequence>MMSRFFLQSGAVSVLVLVCLGMISGCASVPAEQAHPSDPLESFNRGSDRFNRDFDEAIGKPVAKGYRRVLPDPFDRGFTNFFENLTDVNSAANNLLQAKPKQAASDVGRFCVNTTIGLLGFFDVASDMGLQRYREDFGQTLGHWGYEESAYFVIPILGPSTVRDAAGRVVDLFINPLYFTQEGLRWSLLVVKLIDIRADLLETVEAVDEAALDRYVFVRESYLQKRRYDIFDGDPPLEDDLFDEFFDEDLNQTP</sequence>
<evidence type="ECO:0000313" key="7">
    <source>
        <dbReference type="Proteomes" id="UP000051634"/>
    </source>
</evidence>
<evidence type="ECO:0000313" key="4">
    <source>
        <dbReference type="EMBL" id="KRT54249.1"/>
    </source>
</evidence>
<reference evidence="6 7" key="1">
    <citation type="submission" date="2015-11" db="EMBL/GenBank/DDBJ databases">
        <title>The genome of Candidatus Endoriftia persephone in Ridgeia piscesae and population structure of the North Eastern Pacific vestimentiferan symbionts.</title>
        <authorList>
            <person name="Perez M."/>
            <person name="Juniper K.S."/>
        </authorList>
    </citation>
    <scope>NUCLEOTIDE SEQUENCE [LARGE SCALE GENOMIC DNA]</scope>
    <source>
        <strain evidence="5">Ind10</strain>
        <strain evidence="4">Ind11</strain>
    </source>
</reference>
<dbReference type="Pfam" id="PF04333">
    <property type="entry name" value="MlaA"/>
    <property type="match status" value="1"/>
</dbReference>